<proteinExistence type="predicted"/>
<dbReference type="Proteomes" id="UP000009192">
    <property type="component" value="Unassembled WGS sequence"/>
</dbReference>
<sequence length="457" mass="51669">MPLELIVISLMRTSKWINVLMLNTPEEDFGQLQSRRIDVSSDGIRWIERDFEQFTPLGKFFEINTNPEAGITVDKETSNATALKLRLVRINDAALEQETVNVGIEKLQLLLNESMACALHCTNCYNELVAERCFSSIRPVPVPTMEPLKYFSSKKRMTTAMDEGELYYAINYIVISPQSLGKGVLQCGGNIHCARCLQLVGESLGESLGEKLAAQLYVDTLWMAPGAQTGLPEGRLEKLFGQVTVSQLMLHLLQSAVPISDEKTRVFLKTVRPDGQLHYMLLLVDTNPLHMLRSKLSLIEDLNISSSPKDSDYDADASLTSNSDSSIESIVENSSDSDSDSDSDFTTDDSGPRAKRRRCGRRYESKPVHEVKVRGYRGCRLIYYMFSTDEELTANTKLIEQWRKEGTPMLRISYMMMMDLLRELTVNELLVATMERLIPNEKEGRVSYIIFEPDEDN</sequence>
<dbReference type="eggNOG" id="KOG4784">
    <property type="taxonomic scope" value="Eukaryota"/>
</dbReference>
<protein>
    <submittedName>
        <fullName evidence="2">Uncharacterized protein</fullName>
    </submittedName>
</protein>
<dbReference type="InParanoid" id="B4K6F7"/>
<dbReference type="OMA" id="DGQLHYM"/>
<accession>B4K6F7</accession>
<gene>
    <name evidence="2" type="primary">Dmoj\GI22896</name>
    <name evidence="2" type="ORF">Dmoj_GI22896</name>
</gene>
<dbReference type="HOGENOM" id="CLU_601679_0_0_1"/>
<name>B4K6F7_DROMO</name>
<feature type="compositionally biased region" description="Low complexity" evidence="1">
    <location>
        <begin position="321"/>
        <end position="334"/>
    </location>
</feature>
<feature type="region of interest" description="Disordered" evidence="1">
    <location>
        <begin position="308"/>
        <end position="361"/>
    </location>
</feature>
<dbReference type="KEGG" id="dmo:Dmoj_GI22896"/>
<keyword evidence="3" id="KW-1185">Reference proteome</keyword>
<dbReference type="OrthoDB" id="7861534at2759"/>
<evidence type="ECO:0000313" key="3">
    <source>
        <dbReference type="Proteomes" id="UP000009192"/>
    </source>
</evidence>
<reference evidence="2 3" key="1">
    <citation type="journal article" date="2007" name="Nature">
        <title>Evolution of genes and genomes on the Drosophila phylogeny.</title>
        <authorList>
            <consortium name="Drosophila 12 Genomes Consortium"/>
            <person name="Clark A.G."/>
            <person name="Eisen M.B."/>
            <person name="Smith D.R."/>
            <person name="Bergman C.M."/>
            <person name="Oliver B."/>
            <person name="Markow T.A."/>
            <person name="Kaufman T.C."/>
            <person name="Kellis M."/>
            <person name="Gelbart W."/>
            <person name="Iyer V.N."/>
            <person name="Pollard D.A."/>
            <person name="Sackton T.B."/>
            <person name="Larracuente A.M."/>
            <person name="Singh N.D."/>
            <person name="Abad J.P."/>
            <person name="Abt D.N."/>
            <person name="Adryan B."/>
            <person name="Aguade M."/>
            <person name="Akashi H."/>
            <person name="Anderson W.W."/>
            <person name="Aquadro C.F."/>
            <person name="Ardell D.H."/>
            <person name="Arguello R."/>
            <person name="Artieri C.G."/>
            <person name="Barbash D.A."/>
            <person name="Barker D."/>
            <person name="Barsanti P."/>
            <person name="Batterham P."/>
            <person name="Batzoglou S."/>
            <person name="Begun D."/>
            <person name="Bhutkar A."/>
            <person name="Blanco E."/>
            <person name="Bosak S.A."/>
            <person name="Bradley R.K."/>
            <person name="Brand A.D."/>
            <person name="Brent M.R."/>
            <person name="Brooks A.N."/>
            <person name="Brown R.H."/>
            <person name="Butlin R.K."/>
            <person name="Caggese C."/>
            <person name="Calvi B.R."/>
            <person name="Bernardo de Carvalho A."/>
            <person name="Caspi A."/>
            <person name="Castrezana S."/>
            <person name="Celniker S.E."/>
            <person name="Chang J.L."/>
            <person name="Chapple C."/>
            <person name="Chatterji S."/>
            <person name="Chinwalla A."/>
            <person name="Civetta A."/>
            <person name="Clifton S.W."/>
            <person name="Comeron J.M."/>
            <person name="Costello J.C."/>
            <person name="Coyne J.A."/>
            <person name="Daub J."/>
            <person name="David R.G."/>
            <person name="Delcher A.L."/>
            <person name="Delehaunty K."/>
            <person name="Do C.B."/>
            <person name="Ebling H."/>
            <person name="Edwards K."/>
            <person name="Eickbush T."/>
            <person name="Evans J.D."/>
            <person name="Filipski A."/>
            <person name="Findeiss S."/>
            <person name="Freyhult E."/>
            <person name="Fulton L."/>
            <person name="Fulton R."/>
            <person name="Garcia A.C."/>
            <person name="Gardiner A."/>
            <person name="Garfield D.A."/>
            <person name="Garvin B.E."/>
            <person name="Gibson G."/>
            <person name="Gilbert D."/>
            <person name="Gnerre S."/>
            <person name="Godfrey J."/>
            <person name="Good R."/>
            <person name="Gotea V."/>
            <person name="Gravely B."/>
            <person name="Greenberg A.J."/>
            <person name="Griffiths-Jones S."/>
            <person name="Gross S."/>
            <person name="Guigo R."/>
            <person name="Gustafson E.A."/>
            <person name="Haerty W."/>
            <person name="Hahn M.W."/>
            <person name="Halligan D.L."/>
            <person name="Halpern A.L."/>
            <person name="Halter G.M."/>
            <person name="Han M.V."/>
            <person name="Heger A."/>
            <person name="Hillier L."/>
            <person name="Hinrichs A.S."/>
            <person name="Holmes I."/>
            <person name="Hoskins R.A."/>
            <person name="Hubisz M.J."/>
            <person name="Hultmark D."/>
            <person name="Huntley M.A."/>
            <person name="Jaffe D.B."/>
            <person name="Jagadeeshan S."/>
            <person name="Jeck W.R."/>
            <person name="Johnson J."/>
            <person name="Jones C.D."/>
            <person name="Jordan W.C."/>
            <person name="Karpen G.H."/>
            <person name="Kataoka E."/>
            <person name="Keightley P.D."/>
            <person name="Kheradpour P."/>
            <person name="Kirkness E.F."/>
            <person name="Koerich L.B."/>
            <person name="Kristiansen K."/>
            <person name="Kudrna D."/>
            <person name="Kulathinal R.J."/>
            <person name="Kumar S."/>
            <person name="Kwok R."/>
            <person name="Lander E."/>
            <person name="Langley C.H."/>
            <person name="Lapoint R."/>
            <person name="Lazzaro B.P."/>
            <person name="Lee S.J."/>
            <person name="Levesque L."/>
            <person name="Li R."/>
            <person name="Lin C.F."/>
            <person name="Lin M.F."/>
            <person name="Lindblad-Toh K."/>
            <person name="Llopart A."/>
            <person name="Long M."/>
            <person name="Low L."/>
            <person name="Lozovsky E."/>
            <person name="Lu J."/>
            <person name="Luo M."/>
            <person name="Machado C.A."/>
            <person name="Makalowski W."/>
            <person name="Marzo M."/>
            <person name="Matsuda M."/>
            <person name="Matzkin L."/>
            <person name="McAllister B."/>
            <person name="McBride C.S."/>
            <person name="McKernan B."/>
            <person name="McKernan K."/>
            <person name="Mendez-Lago M."/>
            <person name="Minx P."/>
            <person name="Mollenhauer M.U."/>
            <person name="Montooth K."/>
            <person name="Mount S.M."/>
            <person name="Mu X."/>
            <person name="Myers E."/>
            <person name="Negre B."/>
            <person name="Newfeld S."/>
            <person name="Nielsen R."/>
            <person name="Noor M.A."/>
            <person name="O'Grady P."/>
            <person name="Pachter L."/>
            <person name="Papaceit M."/>
            <person name="Parisi M.J."/>
            <person name="Parisi M."/>
            <person name="Parts L."/>
            <person name="Pedersen J.S."/>
            <person name="Pesole G."/>
            <person name="Phillippy A.M."/>
            <person name="Ponting C.P."/>
            <person name="Pop M."/>
            <person name="Porcelli D."/>
            <person name="Powell J.R."/>
            <person name="Prohaska S."/>
            <person name="Pruitt K."/>
            <person name="Puig M."/>
            <person name="Quesneville H."/>
            <person name="Ram K.R."/>
            <person name="Rand D."/>
            <person name="Rasmussen M.D."/>
            <person name="Reed L.K."/>
            <person name="Reenan R."/>
            <person name="Reily A."/>
            <person name="Remington K.A."/>
            <person name="Rieger T.T."/>
            <person name="Ritchie M.G."/>
            <person name="Robin C."/>
            <person name="Rogers Y.H."/>
            <person name="Rohde C."/>
            <person name="Rozas J."/>
            <person name="Rubenfield M.J."/>
            <person name="Ruiz A."/>
            <person name="Russo S."/>
            <person name="Salzberg S.L."/>
            <person name="Sanchez-Gracia A."/>
            <person name="Saranga D.J."/>
            <person name="Sato H."/>
            <person name="Schaeffer S.W."/>
            <person name="Schatz M.C."/>
            <person name="Schlenke T."/>
            <person name="Schwartz R."/>
            <person name="Segarra C."/>
            <person name="Singh R.S."/>
            <person name="Sirot L."/>
            <person name="Sirota M."/>
            <person name="Sisneros N.B."/>
            <person name="Smith C.D."/>
            <person name="Smith T.F."/>
            <person name="Spieth J."/>
            <person name="Stage D.E."/>
            <person name="Stark A."/>
            <person name="Stephan W."/>
            <person name="Strausberg R.L."/>
            <person name="Strempel S."/>
            <person name="Sturgill D."/>
            <person name="Sutton G."/>
            <person name="Sutton G.G."/>
            <person name="Tao W."/>
            <person name="Teichmann S."/>
            <person name="Tobari Y.N."/>
            <person name="Tomimura Y."/>
            <person name="Tsolas J.M."/>
            <person name="Valente V.L."/>
            <person name="Venter E."/>
            <person name="Venter J.C."/>
            <person name="Vicario S."/>
            <person name="Vieira F.G."/>
            <person name="Vilella A.J."/>
            <person name="Villasante A."/>
            <person name="Walenz B."/>
            <person name="Wang J."/>
            <person name="Wasserman M."/>
            <person name="Watts T."/>
            <person name="Wilson D."/>
            <person name="Wilson R.K."/>
            <person name="Wing R.A."/>
            <person name="Wolfner M.F."/>
            <person name="Wong A."/>
            <person name="Wong G.K."/>
            <person name="Wu C.I."/>
            <person name="Wu G."/>
            <person name="Yamamoto D."/>
            <person name="Yang H.P."/>
            <person name="Yang S.P."/>
            <person name="Yorke J.A."/>
            <person name="Yoshida K."/>
            <person name="Zdobnov E."/>
            <person name="Zhang P."/>
            <person name="Zhang Y."/>
            <person name="Zimin A.V."/>
            <person name="Baldwin J."/>
            <person name="Abdouelleil A."/>
            <person name="Abdulkadir J."/>
            <person name="Abebe A."/>
            <person name="Abera B."/>
            <person name="Abreu J."/>
            <person name="Acer S.C."/>
            <person name="Aftuck L."/>
            <person name="Alexander A."/>
            <person name="An P."/>
            <person name="Anderson E."/>
            <person name="Anderson S."/>
            <person name="Arachi H."/>
            <person name="Azer M."/>
            <person name="Bachantsang P."/>
            <person name="Barry A."/>
            <person name="Bayul T."/>
            <person name="Berlin A."/>
            <person name="Bessette D."/>
            <person name="Bloom T."/>
            <person name="Blye J."/>
            <person name="Boguslavskiy L."/>
            <person name="Bonnet C."/>
            <person name="Boukhgalter B."/>
            <person name="Bourzgui I."/>
            <person name="Brown A."/>
            <person name="Cahill P."/>
            <person name="Channer S."/>
            <person name="Cheshatsang Y."/>
            <person name="Chuda L."/>
            <person name="Citroen M."/>
            <person name="Collymore A."/>
            <person name="Cooke P."/>
            <person name="Costello M."/>
            <person name="D'Aco K."/>
            <person name="Daza R."/>
            <person name="De Haan G."/>
            <person name="DeGray S."/>
            <person name="DeMaso C."/>
            <person name="Dhargay N."/>
            <person name="Dooley K."/>
            <person name="Dooley E."/>
            <person name="Doricent M."/>
            <person name="Dorje P."/>
            <person name="Dorjee K."/>
            <person name="Dupes A."/>
            <person name="Elong R."/>
            <person name="Falk J."/>
            <person name="Farina A."/>
            <person name="Faro S."/>
            <person name="Ferguson D."/>
            <person name="Fisher S."/>
            <person name="Foley C.D."/>
            <person name="Franke A."/>
            <person name="Friedrich D."/>
            <person name="Gadbois L."/>
            <person name="Gearin G."/>
            <person name="Gearin C.R."/>
            <person name="Giannoukos G."/>
            <person name="Goode T."/>
            <person name="Graham J."/>
            <person name="Grandbois E."/>
            <person name="Grewal S."/>
            <person name="Gyaltsen K."/>
            <person name="Hafez N."/>
            <person name="Hagos B."/>
            <person name="Hall J."/>
            <person name="Henson C."/>
            <person name="Hollinger A."/>
            <person name="Honan T."/>
            <person name="Huard M.D."/>
            <person name="Hughes L."/>
            <person name="Hurhula B."/>
            <person name="Husby M.E."/>
            <person name="Kamat A."/>
            <person name="Kanga B."/>
            <person name="Kashin S."/>
            <person name="Khazanovich D."/>
            <person name="Kisner P."/>
            <person name="Lance K."/>
            <person name="Lara M."/>
            <person name="Lee W."/>
            <person name="Lennon N."/>
            <person name="Letendre F."/>
            <person name="LeVine R."/>
            <person name="Lipovsky A."/>
            <person name="Liu X."/>
            <person name="Liu J."/>
            <person name="Liu S."/>
            <person name="Lokyitsang T."/>
            <person name="Lokyitsang Y."/>
            <person name="Lubonja R."/>
            <person name="Lui A."/>
            <person name="MacDonald P."/>
            <person name="Magnisalis V."/>
            <person name="Maru K."/>
            <person name="Matthews C."/>
            <person name="McCusker W."/>
            <person name="McDonough S."/>
            <person name="Mehta T."/>
            <person name="Meldrim J."/>
            <person name="Meneus L."/>
            <person name="Mihai O."/>
            <person name="Mihalev A."/>
            <person name="Mihova T."/>
            <person name="Mittelman R."/>
            <person name="Mlenga V."/>
            <person name="Montmayeur A."/>
            <person name="Mulrain L."/>
            <person name="Navidi A."/>
            <person name="Naylor J."/>
            <person name="Negash T."/>
            <person name="Nguyen T."/>
            <person name="Nguyen N."/>
            <person name="Nicol R."/>
            <person name="Norbu C."/>
            <person name="Norbu N."/>
            <person name="Novod N."/>
            <person name="O'Neill B."/>
            <person name="Osman S."/>
            <person name="Markiewicz E."/>
            <person name="Oyono O.L."/>
            <person name="Patti C."/>
            <person name="Phunkhang P."/>
            <person name="Pierre F."/>
            <person name="Priest M."/>
            <person name="Raghuraman S."/>
            <person name="Rege F."/>
            <person name="Reyes R."/>
            <person name="Rise C."/>
            <person name="Rogov P."/>
            <person name="Ross K."/>
            <person name="Ryan E."/>
            <person name="Settipalli S."/>
            <person name="Shea T."/>
            <person name="Sherpa N."/>
            <person name="Shi L."/>
            <person name="Shih D."/>
            <person name="Sparrow T."/>
            <person name="Spaulding J."/>
            <person name="Stalker J."/>
            <person name="Stange-Thomann N."/>
            <person name="Stavropoulos S."/>
            <person name="Stone C."/>
            <person name="Strader C."/>
            <person name="Tesfaye S."/>
            <person name="Thomson T."/>
            <person name="Thoulutsang Y."/>
            <person name="Thoulutsang D."/>
            <person name="Topham K."/>
            <person name="Topping I."/>
            <person name="Tsamla T."/>
            <person name="Vassiliev H."/>
            <person name="Vo A."/>
            <person name="Wangchuk T."/>
            <person name="Wangdi T."/>
            <person name="Weiand M."/>
            <person name="Wilkinson J."/>
            <person name="Wilson A."/>
            <person name="Yadav S."/>
            <person name="Young G."/>
            <person name="Yu Q."/>
            <person name="Zembek L."/>
            <person name="Zhong D."/>
            <person name="Zimmer A."/>
            <person name="Zwirko Z."/>
            <person name="Jaffe D.B."/>
            <person name="Alvarez P."/>
            <person name="Brockman W."/>
            <person name="Butler J."/>
            <person name="Chin C."/>
            <person name="Gnerre S."/>
            <person name="Grabherr M."/>
            <person name="Kleber M."/>
            <person name="Mauceli E."/>
            <person name="MacCallum I."/>
        </authorList>
    </citation>
    <scope>NUCLEOTIDE SEQUENCE [LARGE SCALE GENOMIC DNA]</scope>
    <source>
        <strain evidence="3">Tucson 15081-1352.22</strain>
    </source>
</reference>
<evidence type="ECO:0000256" key="1">
    <source>
        <dbReference type="SAM" id="MobiDB-lite"/>
    </source>
</evidence>
<dbReference type="Pfam" id="PF09814">
    <property type="entry name" value="HECT_2"/>
    <property type="match status" value="1"/>
</dbReference>
<dbReference type="InterPro" id="IPR019193">
    <property type="entry name" value="UBQ-conj_enz_E2-bd_prot"/>
</dbReference>
<dbReference type="EMBL" id="CH933806">
    <property type="protein sequence ID" value="EDW15230.1"/>
    <property type="molecule type" value="Genomic_DNA"/>
</dbReference>
<dbReference type="AlphaFoldDB" id="B4K6F7"/>
<dbReference type="PhylomeDB" id="B4K6F7"/>
<evidence type="ECO:0000313" key="2">
    <source>
        <dbReference type="EMBL" id="EDW15230.1"/>
    </source>
</evidence>
<organism evidence="2 3">
    <name type="scientific">Drosophila mojavensis</name>
    <name type="common">Fruit fly</name>
    <dbReference type="NCBI Taxonomy" id="7230"/>
    <lineage>
        <taxon>Eukaryota</taxon>
        <taxon>Metazoa</taxon>
        <taxon>Ecdysozoa</taxon>
        <taxon>Arthropoda</taxon>
        <taxon>Hexapoda</taxon>
        <taxon>Insecta</taxon>
        <taxon>Pterygota</taxon>
        <taxon>Neoptera</taxon>
        <taxon>Endopterygota</taxon>
        <taxon>Diptera</taxon>
        <taxon>Brachycera</taxon>
        <taxon>Muscomorpha</taxon>
        <taxon>Ephydroidea</taxon>
        <taxon>Drosophilidae</taxon>
        <taxon>Drosophila</taxon>
    </lineage>
</organism>
<feature type="compositionally biased region" description="Acidic residues" evidence="1">
    <location>
        <begin position="335"/>
        <end position="347"/>
    </location>
</feature>